<dbReference type="InterPro" id="IPR024079">
    <property type="entry name" value="MetalloPept_cat_dom_sf"/>
</dbReference>
<comment type="caution">
    <text evidence="2">The sequence shown here is derived from an EMBL/GenBank/DDBJ whole genome shotgun (WGS) entry which is preliminary data.</text>
</comment>
<organism evidence="2 3">
    <name type="scientific">Candidatus Defluviibacterium haderslevense</name>
    <dbReference type="NCBI Taxonomy" id="2981993"/>
    <lineage>
        <taxon>Bacteria</taxon>
        <taxon>Pseudomonadati</taxon>
        <taxon>Bacteroidota</taxon>
        <taxon>Saprospiria</taxon>
        <taxon>Saprospirales</taxon>
        <taxon>Saprospiraceae</taxon>
        <taxon>Candidatus Defluviibacterium</taxon>
    </lineage>
</organism>
<reference evidence="2 3" key="1">
    <citation type="submission" date="2020-10" db="EMBL/GenBank/DDBJ databases">
        <title>Connecting structure to function with the recovery of over 1000 high-quality activated sludge metagenome-assembled genomes encoding full-length rRNA genes using long-read sequencing.</title>
        <authorList>
            <person name="Singleton C.M."/>
            <person name="Petriglieri F."/>
            <person name="Kristensen J.M."/>
            <person name="Kirkegaard R.H."/>
            <person name="Michaelsen T.Y."/>
            <person name="Andersen M.H."/>
            <person name="Karst S.M."/>
            <person name="Dueholm M.S."/>
            <person name="Nielsen P.H."/>
            <person name="Albertsen M."/>
        </authorList>
    </citation>
    <scope>NUCLEOTIDE SEQUENCE [LARGE SCALE GENOMIC DNA]</scope>
    <source>
        <strain evidence="2">Ribe_18-Q3-R11-54_BAT3C.373</strain>
    </source>
</reference>
<accession>A0A9D7XD08</accession>
<dbReference type="InterPro" id="IPR006626">
    <property type="entry name" value="PbH1"/>
</dbReference>
<dbReference type="Proteomes" id="UP000808349">
    <property type="component" value="Unassembled WGS sequence"/>
</dbReference>
<dbReference type="GO" id="GO:0008237">
    <property type="term" value="F:metallopeptidase activity"/>
    <property type="evidence" value="ECO:0007669"/>
    <property type="project" value="InterPro"/>
</dbReference>
<keyword evidence="1" id="KW-1133">Transmembrane helix</keyword>
<keyword evidence="1" id="KW-0472">Membrane</keyword>
<evidence type="ECO:0000256" key="1">
    <source>
        <dbReference type="SAM" id="Phobius"/>
    </source>
</evidence>
<dbReference type="AlphaFoldDB" id="A0A9D7XD08"/>
<feature type="transmembrane region" description="Helical" evidence="1">
    <location>
        <begin position="21"/>
        <end position="40"/>
    </location>
</feature>
<sequence length="706" mass="78311">MSNLFFYRKDLSRIILRIKKSHMYIYVIFLICFSQSNYVIGQNCGFVSDGNSVPVTEDFHGQEFQINVVFHFVRDGNCQGGRPTSIVTAYMNELNSVYQSSGISFNLLCIKEICSQLYVNNSNFNLDFPNVQKLYSSDDVINIYILYDLTKPGNGSGSGNQVGTSCWVLNTTDKNLLSHEVGHVLNLNHTYDQVTYGKSCFGDDNSLYNKGDLVYDTPPDPNWLGEIINLSDCTFDFSKCPGSFCTDACGNPHQGFDPKIMMSSYDYCTEYFTEGQANRMKYKIKNGTNDNTFNSPNIDLIVENYQAIKTPLRINKEIVIRNGGTLEVESTLYMPAASRIIIESGGILKITGGKITLGKVKNICNERIGDGRFWRGIELNTQNNSNSPQLIINGGTIELSELGVHLKSNATLGNYTVHISNNSIFKNNKHSIYLFRNPIGSANSILISNSTFYITTSTSGGAAPFPLSNYYSQIYADNAAISINKCTFSNPNNLPPIDDLSYAVRVMNTNLIVTGDLNTPTLFKDDIYGISVSSFMGAKSFRSTFCKFDKVKIGIRVNAGVNNYVVRNNTFFKVRQTGLISNHCTGYAISNNVFDNGADNLPNYVGILMEESGGSSNIIDNNTFRTINQLANKAIGLNGSDFSGLQYRCNKTYSSSIDYLLDGSVSKFQGEISNAAGNESYNGNNEIKLSLNNLSHIITYYYINVL</sequence>
<name>A0A9D7XD08_9BACT</name>
<evidence type="ECO:0008006" key="4">
    <source>
        <dbReference type="Google" id="ProtNLM"/>
    </source>
</evidence>
<evidence type="ECO:0000313" key="3">
    <source>
        <dbReference type="Proteomes" id="UP000808349"/>
    </source>
</evidence>
<dbReference type="SMART" id="SM00710">
    <property type="entry name" value="PbH1"/>
    <property type="match status" value="6"/>
</dbReference>
<protein>
    <recommendedName>
        <fullName evidence="4">Peptidase M43 pregnancy-associated plasma-A domain-containing protein</fullName>
    </recommendedName>
</protein>
<dbReference type="SUPFAM" id="SSF55486">
    <property type="entry name" value="Metalloproteases ('zincins'), catalytic domain"/>
    <property type="match status" value="1"/>
</dbReference>
<proteinExistence type="predicted"/>
<evidence type="ECO:0000313" key="2">
    <source>
        <dbReference type="EMBL" id="MBK9717384.1"/>
    </source>
</evidence>
<dbReference type="EMBL" id="JADKFW010000004">
    <property type="protein sequence ID" value="MBK9717384.1"/>
    <property type="molecule type" value="Genomic_DNA"/>
</dbReference>
<keyword evidence="1" id="KW-0812">Transmembrane</keyword>
<gene>
    <name evidence="2" type="ORF">IPO85_07710</name>
</gene>
<dbReference type="Gene3D" id="3.40.390.10">
    <property type="entry name" value="Collagenase (Catalytic Domain)"/>
    <property type="match status" value="1"/>
</dbReference>